<evidence type="ECO:0000313" key="6">
    <source>
        <dbReference type="Proteomes" id="UP000095287"/>
    </source>
</evidence>
<evidence type="ECO:0000313" key="7">
    <source>
        <dbReference type="WBParaSite" id="L893_g3554.t1"/>
    </source>
</evidence>
<evidence type="ECO:0000259" key="5">
    <source>
        <dbReference type="SMART" id="SM01141"/>
    </source>
</evidence>
<feature type="compositionally biased region" description="Polar residues" evidence="4">
    <location>
        <begin position="408"/>
        <end position="417"/>
    </location>
</feature>
<dbReference type="PANTHER" id="PTHR13161">
    <property type="entry name" value="SPLICING FACTOR SUPPRESSOR OF WHITE APRICOT"/>
    <property type="match status" value="1"/>
</dbReference>
<keyword evidence="2" id="KW-0508">mRNA splicing</keyword>
<dbReference type="InterPro" id="IPR040397">
    <property type="entry name" value="SWAP"/>
</dbReference>
<feature type="compositionally biased region" description="Acidic residues" evidence="4">
    <location>
        <begin position="418"/>
        <end position="427"/>
    </location>
</feature>
<evidence type="ECO:0000256" key="4">
    <source>
        <dbReference type="SAM" id="MobiDB-lite"/>
    </source>
</evidence>
<dbReference type="GO" id="GO:0008380">
    <property type="term" value="P:RNA splicing"/>
    <property type="evidence" value="ECO:0007669"/>
    <property type="project" value="UniProtKB-KW"/>
</dbReference>
<feature type="region of interest" description="Disordered" evidence="4">
    <location>
        <begin position="307"/>
        <end position="354"/>
    </location>
</feature>
<feature type="compositionally biased region" description="Basic residues" evidence="4">
    <location>
        <begin position="449"/>
        <end position="462"/>
    </location>
</feature>
<evidence type="ECO:0000256" key="1">
    <source>
        <dbReference type="ARBA" id="ARBA00022664"/>
    </source>
</evidence>
<dbReference type="GO" id="GO:0006397">
    <property type="term" value="P:mRNA processing"/>
    <property type="evidence" value="ECO:0007669"/>
    <property type="project" value="UniProtKB-KW"/>
</dbReference>
<feature type="compositionally biased region" description="Polar residues" evidence="4">
    <location>
        <begin position="370"/>
        <end position="385"/>
    </location>
</feature>
<proteinExistence type="predicted"/>
<dbReference type="PANTHER" id="PTHR13161:SF4">
    <property type="entry name" value="CLK4-ASSOCIATING SERINE_ARGININE RICH PROTEIN"/>
    <property type="match status" value="1"/>
</dbReference>
<evidence type="ECO:0000256" key="2">
    <source>
        <dbReference type="ARBA" id="ARBA00023187"/>
    </source>
</evidence>
<dbReference type="SMART" id="SM01141">
    <property type="entry name" value="DRY_EERY"/>
    <property type="match status" value="1"/>
</dbReference>
<protein>
    <submittedName>
        <fullName evidence="7">DRY_EERY domain-containing protein</fullName>
    </submittedName>
</protein>
<accession>A0A1I8A9T4</accession>
<dbReference type="AlphaFoldDB" id="A0A1I8A9T4"/>
<evidence type="ECO:0000256" key="3">
    <source>
        <dbReference type="SAM" id="Coils"/>
    </source>
</evidence>
<feature type="coiled-coil region" evidence="3">
    <location>
        <begin position="482"/>
        <end position="510"/>
    </location>
</feature>
<feature type="domain" description="Suppressor of white apricot N-terminal" evidence="5">
    <location>
        <begin position="39"/>
        <end position="179"/>
    </location>
</feature>
<reference evidence="7" key="1">
    <citation type="submission" date="2016-11" db="UniProtKB">
        <authorList>
            <consortium name="WormBaseParasite"/>
        </authorList>
    </citation>
    <scope>IDENTIFICATION</scope>
</reference>
<feature type="region of interest" description="Disordered" evidence="4">
    <location>
        <begin position="369"/>
        <end position="474"/>
    </location>
</feature>
<dbReference type="Proteomes" id="UP000095287">
    <property type="component" value="Unplaced"/>
</dbReference>
<keyword evidence="6" id="KW-1185">Reference proteome</keyword>
<dbReference type="InterPro" id="IPR019147">
    <property type="entry name" value="SWAP_N_domain"/>
</dbReference>
<feature type="compositionally biased region" description="Basic and acidic residues" evidence="4">
    <location>
        <begin position="316"/>
        <end position="345"/>
    </location>
</feature>
<organism evidence="6 7">
    <name type="scientific">Steinernema glaseri</name>
    <dbReference type="NCBI Taxonomy" id="37863"/>
    <lineage>
        <taxon>Eukaryota</taxon>
        <taxon>Metazoa</taxon>
        <taxon>Ecdysozoa</taxon>
        <taxon>Nematoda</taxon>
        <taxon>Chromadorea</taxon>
        <taxon>Rhabditida</taxon>
        <taxon>Tylenchina</taxon>
        <taxon>Panagrolaimomorpha</taxon>
        <taxon>Strongyloidoidea</taxon>
        <taxon>Steinernematidae</taxon>
        <taxon>Steinernema</taxon>
    </lineage>
</organism>
<keyword evidence="1" id="KW-0507">mRNA processing</keyword>
<feature type="compositionally biased region" description="Basic and acidic residues" evidence="4">
    <location>
        <begin position="463"/>
        <end position="474"/>
    </location>
</feature>
<name>A0A1I8A9T4_9BILA</name>
<sequence>MWHEARKQEKKVRSHMVDAVKRNERRKQYYESIRRDPEQFMQVHGRKCHVNLDPAVAQAAESSSTLRKWQGNPDILIDRFDARSHLDYIPEVKQEDEDSWDTLGMHEEETPCDYERYRVLVANDYKKISEKQWLKDIATKEFWGETKNKQNQKAKMEVQRKRQLAEKKAAIGFSYEGSETVVGTSHLPHYSGESDNEGLDEIGFDLKLDVRRMSAEELSALNKIGQQYRVGGTTFIKLVKLDQKEQDETAQIKEIDKAKLALSGRGAKADRAMLKKRRAEIVGKVSQNEEATTTLLSFIAKKNDKKLRLESSSSSEDERVHHERTEFIRSFGGERLDKSGDDSPTRDVVQGPVLPSQEYRKILALKSRRSPSPFSFHEQSTSRKVASSPVRRNRRLRSQSPISPPCNDRTTVAVSDSTTEDAGDDQPLEIRSSMSESEKERVEIENRKRMYRRTKRMARKREKAKDSDSDNERKVFAARKLRQQMQRALTKTATELKAEEEERMRELKERRRFNGFHSKHNGDAKTNKVSFRSATMMYRKKQNVFAAEIADVVKVEAAAHRAVEEVGAPGGVEVRRVVQYCRKGDARLLVTDAEDAHRLVIDGGDARLLQNLLAHGVGHQDDCEKEDHRRGQMHVAHVPNVVPSDGVRDLAPIRRHLAAEIVVTEKEDLEANRSPSGMMA</sequence>
<keyword evidence="3" id="KW-0175">Coiled coil</keyword>
<dbReference type="Pfam" id="PF09750">
    <property type="entry name" value="DRY_EERY"/>
    <property type="match status" value="1"/>
</dbReference>
<dbReference type="WBParaSite" id="L893_g3554.t1">
    <property type="protein sequence ID" value="L893_g3554.t1"/>
    <property type="gene ID" value="L893_g3554"/>
</dbReference>
<feature type="compositionally biased region" description="Basic and acidic residues" evidence="4">
    <location>
        <begin position="436"/>
        <end position="448"/>
    </location>
</feature>